<feature type="domain" description="Dihydrodipicolinate reductase C-terminal" evidence="15">
    <location>
        <begin position="127"/>
        <end position="264"/>
    </location>
</feature>
<dbReference type="InterPro" id="IPR036291">
    <property type="entry name" value="NAD(P)-bd_dom_sf"/>
</dbReference>
<dbReference type="HAMAP" id="MF_00102">
    <property type="entry name" value="DapB"/>
    <property type="match status" value="1"/>
</dbReference>
<dbReference type="FunFam" id="3.30.360.10:FF:000004">
    <property type="entry name" value="4-hydroxy-tetrahydrodipicolinate reductase"/>
    <property type="match status" value="1"/>
</dbReference>
<comment type="caution">
    <text evidence="13">Was originally thought to be a dihydrodipicolinate reductase (DHDPR), catalyzing the conversion of dihydrodipicolinate to tetrahydrodipicolinate. However, it was shown in E.coli that the substrate of the enzymatic reaction is not dihydrodipicolinate (DHDP) but in fact (2S,4S)-4-hydroxy-2,3,4,5-tetrahydrodipicolinic acid (HTPA), the product released by the DapA-catalyzed reaction.</text>
</comment>
<dbReference type="InterPro" id="IPR000846">
    <property type="entry name" value="DapB_N"/>
</dbReference>
<evidence type="ECO:0000256" key="11">
    <source>
        <dbReference type="ARBA" id="ARBA00049080"/>
    </source>
</evidence>
<comment type="similarity">
    <text evidence="1 13">Belongs to the DapB family.</text>
</comment>
<feature type="binding site" evidence="13">
    <location>
        <position position="33"/>
    </location>
    <ligand>
        <name>NAD(+)</name>
        <dbReference type="ChEBI" id="CHEBI:57540"/>
    </ligand>
</feature>
<keyword evidence="3 13" id="KW-0028">Amino-acid biosynthesis</keyword>
<protein>
    <recommendedName>
        <fullName evidence="10 13">4-hydroxy-tetrahydrodipicolinate reductase</fullName>
        <shortName evidence="13">HTPA reductase</shortName>
        <ecNumber evidence="10 13">1.17.1.8</ecNumber>
    </recommendedName>
</protein>
<dbReference type="OrthoDB" id="9790352at2"/>
<dbReference type="CDD" id="cd02274">
    <property type="entry name" value="DHDPR_N"/>
    <property type="match status" value="1"/>
</dbReference>
<dbReference type="PIRSF" id="PIRSF000161">
    <property type="entry name" value="DHPR"/>
    <property type="match status" value="1"/>
</dbReference>
<feature type="binding site" evidence="13">
    <location>
        <begin position="97"/>
        <end position="99"/>
    </location>
    <ligand>
        <name>NAD(+)</name>
        <dbReference type="ChEBI" id="CHEBI:57540"/>
    </ligand>
</feature>
<dbReference type="Gene3D" id="3.30.360.10">
    <property type="entry name" value="Dihydrodipicolinate Reductase, domain 2"/>
    <property type="match status" value="1"/>
</dbReference>
<dbReference type="InterPro" id="IPR022663">
    <property type="entry name" value="DapB_C"/>
</dbReference>
<dbReference type="AlphaFoldDB" id="A0A317E7P2"/>
<dbReference type="GO" id="GO:0016726">
    <property type="term" value="F:oxidoreductase activity, acting on CH or CH2 groups, NAD or NADP as acceptor"/>
    <property type="evidence" value="ECO:0007669"/>
    <property type="project" value="UniProtKB-UniRule"/>
</dbReference>
<keyword evidence="2 13" id="KW-0963">Cytoplasm</keyword>
<feature type="domain" description="Dihydrodipicolinate reductase N-terminal" evidence="14">
    <location>
        <begin position="3"/>
        <end position="124"/>
    </location>
</feature>
<keyword evidence="5 13" id="KW-0220">Diaminopimelate biosynthesis</keyword>
<dbReference type="SUPFAM" id="SSF55347">
    <property type="entry name" value="Glyceraldehyde-3-phosphate dehydrogenase-like, C-terminal domain"/>
    <property type="match status" value="1"/>
</dbReference>
<keyword evidence="8 13" id="KW-0457">Lysine biosynthesis</keyword>
<feature type="binding site" evidence="13">
    <location>
        <position position="156"/>
    </location>
    <ligand>
        <name>(S)-2,3,4,5-tetrahydrodipicolinate</name>
        <dbReference type="ChEBI" id="CHEBI:16845"/>
    </ligand>
</feature>
<evidence type="ECO:0000259" key="14">
    <source>
        <dbReference type="Pfam" id="PF01113"/>
    </source>
</evidence>
<evidence type="ECO:0000256" key="4">
    <source>
        <dbReference type="ARBA" id="ARBA00022857"/>
    </source>
</evidence>
<dbReference type="GO" id="GO:0008839">
    <property type="term" value="F:4-hydroxy-tetrahydrodipicolinate reductase"/>
    <property type="evidence" value="ECO:0007669"/>
    <property type="project" value="UniProtKB-UniRule"/>
</dbReference>
<dbReference type="PANTHER" id="PTHR20836">
    <property type="entry name" value="DIHYDRODIPICOLINATE REDUCTASE"/>
    <property type="match status" value="1"/>
</dbReference>
<dbReference type="InterPro" id="IPR023940">
    <property type="entry name" value="DHDPR_bac"/>
</dbReference>
<keyword evidence="17" id="KW-1185">Reference proteome</keyword>
<dbReference type="PANTHER" id="PTHR20836:SF0">
    <property type="entry name" value="4-HYDROXY-TETRAHYDRODIPICOLINATE REDUCTASE 1, CHLOROPLASTIC-RELATED"/>
    <property type="match status" value="1"/>
</dbReference>
<dbReference type="SUPFAM" id="SSF51735">
    <property type="entry name" value="NAD(P)-binding Rossmann-fold domains"/>
    <property type="match status" value="1"/>
</dbReference>
<dbReference type="EC" id="1.17.1.8" evidence="10 13"/>
<comment type="catalytic activity">
    <reaction evidence="11 13">
        <text>(S)-2,3,4,5-tetrahydrodipicolinate + NADP(+) + H2O = (2S,4S)-4-hydroxy-2,3,4,5-tetrahydrodipicolinate + NADPH + H(+)</text>
        <dbReference type="Rhea" id="RHEA:35331"/>
        <dbReference type="ChEBI" id="CHEBI:15377"/>
        <dbReference type="ChEBI" id="CHEBI:15378"/>
        <dbReference type="ChEBI" id="CHEBI:16845"/>
        <dbReference type="ChEBI" id="CHEBI:57783"/>
        <dbReference type="ChEBI" id="CHEBI:58349"/>
        <dbReference type="ChEBI" id="CHEBI:67139"/>
        <dbReference type="EC" id="1.17.1.8"/>
    </reaction>
</comment>
<accession>A0A317E7P2</accession>
<feature type="binding site" evidence="13">
    <location>
        <begin position="121"/>
        <end position="124"/>
    </location>
    <ligand>
        <name>NAD(+)</name>
        <dbReference type="ChEBI" id="CHEBI:57540"/>
    </ligand>
</feature>
<dbReference type="GO" id="GO:0051287">
    <property type="term" value="F:NAD binding"/>
    <property type="evidence" value="ECO:0007669"/>
    <property type="project" value="UniProtKB-UniRule"/>
</dbReference>
<evidence type="ECO:0000256" key="12">
    <source>
        <dbReference type="ARBA" id="ARBA00049396"/>
    </source>
</evidence>
<dbReference type="InterPro" id="IPR022664">
    <property type="entry name" value="DapB_N_CS"/>
</dbReference>
<feature type="active site" description="Proton donor/acceptor" evidence="13">
    <location>
        <position position="155"/>
    </location>
</feature>
<comment type="caution">
    <text evidence="16">The sequence shown here is derived from an EMBL/GenBank/DDBJ whole genome shotgun (WGS) entry which is preliminary data.</text>
</comment>
<dbReference type="RefSeq" id="WP_109905920.1">
    <property type="nucleotide sequence ID" value="NZ_QGLE01000006.1"/>
</dbReference>
<dbReference type="GO" id="GO:0019877">
    <property type="term" value="P:diaminopimelate biosynthetic process"/>
    <property type="evidence" value="ECO:0007669"/>
    <property type="project" value="UniProtKB-UniRule"/>
</dbReference>
<dbReference type="Pfam" id="PF05173">
    <property type="entry name" value="DapB_C"/>
    <property type="match status" value="1"/>
</dbReference>
<dbReference type="Gene3D" id="3.40.50.720">
    <property type="entry name" value="NAD(P)-binding Rossmann-like Domain"/>
    <property type="match status" value="1"/>
</dbReference>
<dbReference type="GO" id="GO:0050661">
    <property type="term" value="F:NADP binding"/>
    <property type="evidence" value="ECO:0007669"/>
    <property type="project" value="UniProtKB-UniRule"/>
</dbReference>
<evidence type="ECO:0000256" key="2">
    <source>
        <dbReference type="ARBA" id="ARBA00022490"/>
    </source>
</evidence>
<dbReference type="NCBIfam" id="TIGR00036">
    <property type="entry name" value="dapB"/>
    <property type="match status" value="1"/>
</dbReference>
<feature type="binding site" evidence="13">
    <location>
        <begin position="165"/>
        <end position="166"/>
    </location>
    <ligand>
        <name>(S)-2,3,4,5-tetrahydrodipicolinate</name>
        <dbReference type="ChEBI" id="CHEBI:16845"/>
    </ligand>
</feature>
<dbReference type="UniPathway" id="UPA00034">
    <property type="reaction ID" value="UER00018"/>
</dbReference>
<evidence type="ECO:0000256" key="3">
    <source>
        <dbReference type="ARBA" id="ARBA00022605"/>
    </source>
</evidence>
<evidence type="ECO:0000259" key="15">
    <source>
        <dbReference type="Pfam" id="PF05173"/>
    </source>
</evidence>
<comment type="function">
    <text evidence="13">Catalyzes the conversion of 4-hydroxy-tetrahydrodipicolinate (HTPA) to tetrahydrodipicolinate.</text>
</comment>
<comment type="catalytic activity">
    <reaction evidence="12 13">
        <text>(S)-2,3,4,5-tetrahydrodipicolinate + NAD(+) + H2O = (2S,4S)-4-hydroxy-2,3,4,5-tetrahydrodipicolinate + NADH + H(+)</text>
        <dbReference type="Rhea" id="RHEA:35323"/>
        <dbReference type="ChEBI" id="CHEBI:15377"/>
        <dbReference type="ChEBI" id="CHEBI:15378"/>
        <dbReference type="ChEBI" id="CHEBI:16845"/>
        <dbReference type="ChEBI" id="CHEBI:57540"/>
        <dbReference type="ChEBI" id="CHEBI:57945"/>
        <dbReference type="ChEBI" id="CHEBI:67139"/>
        <dbReference type="EC" id="1.17.1.8"/>
    </reaction>
</comment>
<dbReference type="GO" id="GO:0005737">
    <property type="term" value="C:cytoplasm"/>
    <property type="evidence" value="ECO:0007669"/>
    <property type="project" value="UniProtKB-SubCell"/>
</dbReference>
<evidence type="ECO:0000256" key="5">
    <source>
        <dbReference type="ARBA" id="ARBA00022915"/>
    </source>
</evidence>
<evidence type="ECO:0000313" key="17">
    <source>
        <dbReference type="Proteomes" id="UP000245461"/>
    </source>
</evidence>
<evidence type="ECO:0000256" key="13">
    <source>
        <dbReference type="HAMAP-Rule" id="MF_00102"/>
    </source>
</evidence>
<comment type="subcellular location">
    <subcellularLocation>
        <location evidence="13">Cytoplasm</location>
    </subcellularLocation>
</comment>
<proteinExistence type="inferred from homology"/>
<feature type="active site" description="Proton donor" evidence="13">
    <location>
        <position position="159"/>
    </location>
</feature>
<dbReference type="GO" id="GO:0009089">
    <property type="term" value="P:lysine biosynthetic process via diaminopimelate"/>
    <property type="evidence" value="ECO:0007669"/>
    <property type="project" value="UniProtKB-UniRule"/>
</dbReference>
<evidence type="ECO:0000256" key="6">
    <source>
        <dbReference type="ARBA" id="ARBA00023002"/>
    </source>
</evidence>
<comment type="pathway">
    <text evidence="9 13">Amino-acid biosynthesis; L-lysine biosynthesis via DAP pathway; (S)-tetrahydrodipicolinate from L-aspartate: step 4/4.</text>
</comment>
<reference evidence="16 17" key="1">
    <citation type="submission" date="2018-05" db="EMBL/GenBank/DDBJ databases">
        <title>Zavarzinia sp. HR-AS.</title>
        <authorList>
            <person name="Lee Y."/>
            <person name="Jeon C.O."/>
        </authorList>
    </citation>
    <scope>NUCLEOTIDE SEQUENCE [LARGE SCALE GENOMIC DNA]</scope>
    <source>
        <strain evidence="16 17">HR-AS</strain>
    </source>
</reference>
<keyword evidence="6 13" id="KW-0560">Oxidoreductase</keyword>
<keyword evidence="4 13" id="KW-0521">NADP</keyword>
<evidence type="ECO:0000313" key="16">
    <source>
        <dbReference type="EMBL" id="PWR22522.1"/>
    </source>
</evidence>
<evidence type="ECO:0000256" key="9">
    <source>
        <dbReference type="ARBA" id="ARBA00037922"/>
    </source>
</evidence>
<feature type="binding site" evidence="13">
    <location>
        <begin position="8"/>
        <end position="13"/>
    </location>
    <ligand>
        <name>NAD(+)</name>
        <dbReference type="ChEBI" id="CHEBI:57540"/>
    </ligand>
</feature>
<feature type="binding site" evidence="13">
    <location>
        <position position="34"/>
    </location>
    <ligand>
        <name>NADP(+)</name>
        <dbReference type="ChEBI" id="CHEBI:58349"/>
    </ligand>
</feature>
<dbReference type="Pfam" id="PF01113">
    <property type="entry name" value="DapB_N"/>
    <property type="match status" value="1"/>
</dbReference>
<evidence type="ECO:0000256" key="1">
    <source>
        <dbReference type="ARBA" id="ARBA00006642"/>
    </source>
</evidence>
<dbReference type="Proteomes" id="UP000245461">
    <property type="component" value="Unassembled WGS sequence"/>
</dbReference>
<evidence type="ECO:0000256" key="8">
    <source>
        <dbReference type="ARBA" id="ARBA00023154"/>
    </source>
</evidence>
<dbReference type="EMBL" id="QGLE01000006">
    <property type="protein sequence ID" value="PWR22522.1"/>
    <property type="molecule type" value="Genomic_DNA"/>
</dbReference>
<gene>
    <name evidence="13" type="primary">dapB</name>
    <name evidence="16" type="ORF">DKG74_11645</name>
</gene>
<name>A0A317E7P2_9PROT</name>
<evidence type="ECO:0000256" key="7">
    <source>
        <dbReference type="ARBA" id="ARBA00023027"/>
    </source>
</evidence>
<organism evidence="16 17">
    <name type="scientific">Zavarzinia aquatilis</name>
    <dbReference type="NCBI Taxonomy" id="2211142"/>
    <lineage>
        <taxon>Bacteria</taxon>
        <taxon>Pseudomonadati</taxon>
        <taxon>Pseudomonadota</taxon>
        <taxon>Alphaproteobacteria</taxon>
        <taxon>Rhodospirillales</taxon>
        <taxon>Zavarziniaceae</taxon>
        <taxon>Zavarzinia</taxon>
    </lineage>
</organism>
<evidence type="ECO:0000256" key="10">
    <source>
        <dbReference type="ARBA" id="ARBA00038983"/>
    </source>
</evidence>
<keyword evidence="7 13" id="KW-0520">NAD</keyword>
<sequence>MTTIGILGCGGRMGRSLINAGLAAGATIAGGTERPGAELIGTDLGTLVGKAPLGVVVTDDAAALFAVSDVVIDFTAPVAAPSHATLAARTGKALVIGTTGLSADQQAAIVAAAGHAPVVQAANFSLGVNLLSALTRKVAAILGPEEWDIEIVEMHHRHKVDAPSGTALALGKAAAAGRNVALDAVSDRVRDGHTGARVKGHIGFATLRGGDVVGEHSVLFAADGERVELTHKATDRGIFSRGAIHAALWAAGKPAGLYDMADVLDLG</sequence>
<comment type="subunit">
    <text evidence="13">Homotetramer.</text>
</comment>
<dbReference type="PROSITE" id="PS01298">
    <property type="entry name" value="DAPB"/>
    <property type="match status" value="1"/>
</dbReference>